<comment type="pathway">
    <text evidence="6">Amino-acid degradation; L-alanine degradation via transaminase pathway; pyruvate from L-alanine: step 1/1.</text>
</comment>
<comment type="subunit">
    <text evidence="2">Homodimer.</text>
</comment>
<dbReference type="InterPro" id="IPR018114">
    <property type="entry name" value="TRYPSIN_HIS"/>
</dbReference>
<dbReference type="InterPro" id="IPR015422">
    <property type="entry name" value="PyrdxlP-dep_Trfase_small"/>
</dbReference>
<keyword evidence="5" id="KW-0663">Pyridoxal phosphate</keyword>
<proteinExistence type="inferred from homology"/>
<evidence type="ECO:0000313" key="12">
    <source>
        <dbReference type="EMBL" id="KAK1897189.1"/>
    </source>
</evidence>
<reference evidence="12" key="1">
    <citation type="submission" date="2023-04" db="EMBL/GenBank/DDBJ databases">
        <title>Chromosome-level genome of Chaenocephalus aceratus.</title>
        <authorList>
            <person name="Park H."/>
        </authorList>
    </citation>
    <scope>NUCLEOTIDE SEQUENCE</scope>
    <source>
        <strain evidence="12">DE</strain>
        <tissue evidence="12">Muscle</tissue>
    </source>
</reference>
<evidence type="ECO:0000256" key="5">
    <source>
        <dbReference type="ARBA" id="ARBA00022898"/>
    </source>
</evidence>
<evidence type="ECO:0000256" key="3">
    <source>
        <dbReference type="ARBA" id="ARBA00022576"/>
    </source>
</evidence>
<comment type="cofactor">
    <cofactor evidence="1">
        <name>pyridoxal 5'-phosphate</name>
        <dbReference type="ChEBI" id="CHEBI:597326"/>
    </cofactor>
</comment>
<dbReference type="PROSITE" id="PS00134">
    <property type="entry name" value="TRYPSIN_HIS"/>
    <property type="match status" value="1"/>
</dbReference>
<organism evidence="12 13">
    <name type="scientific">Dissostichus eleginoides</name>
    <name type="common">Patagonian toothfish</name>
    <name type="synonym">Dissostichus amissus</name>
    <dbReference type="NCBI Taxonomy" id="100907"/>
    <lineage>
        <taxon>Eukaryota</taxon>
        <taxon>Metazoa</taxon>
        <taxon>Chordata</taxon>
        <taxon>Craniata</taxon>
        <taxon>Vertebrata</taxon>
        <taxon>Euteleostomi</taxon>
        <taxon>Actinopterygii</taxon>
        <taxon>Neopterygii</taxon>
        <taxon>Teleostei</taxon>
        <taxon>Neoteleostei</taxon>
        <taxon>Acanthomorphata</taxon>
        <taxon>Eupercaria</taxon>
        <taxon>Perciformes</taxon>
        <taxon>Notothenioidei</taxon>
        <taxon>Nototheniidae</taxon>
        <taxon>Dissostichus</taxon>
    </lineage>
</organism>
<dbReference type="Proteomes" id="UP001228049">
    <property type="component" value="Unassembled WGS sequence"/>
</dbReference>
<dbReference type="CDD" id="cd00609">
    <property type="entry name" value="AAT_like"/>
    <property type="match status" value="1"/>
</dbReference>
<gene>
    <name evidence="12" type="ORF">KUDE01_016726</name>
</gene>
<dbReference type="InterPro" id="IPR015421">
    <property type="entry name" value="PyrdxlP-dep_Trfase_major"/>
</dbReference>
<dbReference type="InterPro" id="IPR009003">
    <property type="entry name" value="Peptidase_S1_PA"/>
</dbReference>
<dbReference type="PROSITE" id="PS50240">
    <property type="entry name" value="TRYPSIN_DOM"/>
    <property type="match status" value="1"/>
</dbReference>
<sequence>MSSLQEGDLTLRGTRSPSRLQAARGTEETAQLYHTFYFSGSRETLPAGDGCQHRRSPQGRDEACLVCSAGLGSVCLPQASWMKKAFPLDARQRANTLLGICSGRSVGSYCATAYGIPYVCKSVTEFIMRRDGGVSSNPEDIVISSGSTKTLLMVLHLMASGEGETRTGVLTPMPCLHTLPTLLNMAGLTLVPYQLLEDRGWAVDLDELHRALRTTRGHCSPRAIYISNPGNPTGHVQDRKSIEEFIRFAATEGLVLLADEVYQDSVYGQGKESLSYKRVLFEMGKDRCGLRGVYMEAVNLDPAVMKYLREAQAPSSPPVLPQLALEVMVNPPTPEDPSYKTYSQMVEEAKMLGVEADVLYCQRLLEEEGVRLGAGCENGQVDPNFHIRGYVRRAHGCGTPDYPPSVSRVVNGEDARPYSWPWQYLSASTYRHTCGGTLLSPNWVMTAGHCIGSRTYRVVMGEYDLTKRRAASRSGVWRRSLFTLTGMTTACPVAMISP</sequence>
<dbReference type="EMBL" id="JASDAP010000009">
    <property type="protein sequence ID" value="KAK1897189.1"/>
    <property type="molecule type" value="Genomic_DNA"/>
</dbReference>
<keyword evidence="4" id="KW-0808">Transferase</keyword>
<dbReference type="InterPro" id="IPR004839">
    <property type="entry name" value="Aminotransferase_I/II_large"/>
</dbReference>
<dbReference type="Gene3D" id="3.40.640.10">
    <property type="entry name" value="Type I PLP-dependent aspartate aminotransferase-like (Major domain)"/>
    <property type="match status" value="1"/>
</dbReference>
<dbReference type="GO" id="GO:0004252">
    <property type="term" value="F:serine-type endopeptidase activity"/>
    <property type="evidence" value="ECO:0007669"/>
    <property type="project" value="InterPro"/>
</dbReference>
<keyword evidence="13" id="KW-1185">Reference proteome</keyword>
<evidence type="ECO:0000313" key="13">
    <source>
        <dbReference type="Proteomes" id="UP001228049"/>
    </source>
</evidence>
<protein>
    <recommendedName>
        <fullName evidence="8">alanine transaminase</fullName>
        <ecNumber evidence="8">2.6.1.2</ecNumber>
    </recommendedName>
</protein>
<evidence type="ECO:0000259" key="11">
    <source>
        <dbReference type="PROSITE" id="PS50240"/>
    </source>
</evidence>
<keyword evidence="3 12" id="KW-0032">Aminotransferase</keyword>
<dbReference type="InterPro" id="IPR001254">
    <property type="entry name" value="Trypsin_dom"/>
</dbReference>
<evidence type="ECO:0000256" key="10">
    <source>
        <dbReference type="SAM" id="MobiDB-lite"/>
    </source>
</evidence>
<dbReference type="GO" id="GO:0006508">
    <property type="term" value="P:proteolysis"/>
    <property type="evidence" value="ECO:0007669"/>
    <property type="project" value="InterPro"/>
</dbReference>
<accession>A0AAD9C9D6</accession>
<dbReference type="Pfam" id="PF00155">
    <property type="entry name" value="Aminotran_1_2"/>
    <property type="match status" value="1"/>
</dbReference>
<comment type="catalytic activity">
    <reaction evidence="9">
        <text>L-alanine + 2-oxoglutarate = pyruvate + L-glutamate</text>
        <dbReference type="Rhea" id="RHEA:19453"/>
        <dbReference type="ChEBI" id="CHEBI:15361"/>
        <dbReference type="ChEBI" id="CHEBI:16810"/>
        <dbReference type="ChEBI" id="CHEBI:29985"/>
        <dbReference type="ChEBI" id="CHEBI:57972"/>
        <dbReference type="EC" id="2.6.1.2"/>
    </reaction>
</comment>
<dbReference type="PANTHER" id="PTHR11751:SF469">
    <property type="entry name" value="ALANINE TRANSAMINASE"/>
    <property type="match status" value="1"/>
</dbReference>
<dbReference type="InterPro" id="IPR015424">
    <property type="entry name" value="PyrdxlP-dep_Trfase"/>
</dbReference>
<name>A0AAD9C9D6_DISEL</name>
<dbReference type="EC" id="2.6.1.2" evidence="8"/>
<dbReference type="Pfam" id="PF00089">
    <property type="entry name" value="Trypsin"/>
    <property type="match status" value="1"/>
</dbReference>
<dbReference type="PANTHER" id="PTHR11751">
    <property type="entry name" value="ALANINE AMINOTRANSFERASE"/>
    <property type="match status" value="1"/>
</dbReference>
<comment type="similarity">
    <text evidence="7">Belongs to the class-I pyridoxal-phosphate-dependent aminotransferase family. Alanine aminotransferase subfamily.</text>
</comment>
<dbReference type="FunFam" id="3.40.640.10:FF:000236">
    <property type="entry name" value="Alanine aminotransferase 2"/>
    <property type="match status" value="1"/>
</dbReference>
<evidence type="ECO:0000256" key="4">
    <source>
        <dbReference type="ARBA" id="ARBA00022679"/>
    </source>
</evidence>
<dbReference type="GO" id="GO:0030170">
    <property type="term" value="F:pyridoxal phosphate binding"/>
    <property type="evidence" value="ECO:0007669"/>
    <property type="project" value="InterPro"/>
</dbReference>
<evidence type="ECO:0000256" key="1">
    <source>
        <dbReference type="ARBA" id="ARBA00001933"/>
    </source>
</evidence>
<dbReference type="GO" id="GO:0004021">
    <property type="term" value="F:L-alanine:2-oxoglutarate aminotransferase activity"/>
    <property type="evidence" value="ECO:0007669"/>
    <property type="project" value="UniProtKB-EC"/>
</dbReference>
<feature type="domain" description="Peptidase S1" evidence="11">
    <location>
        <begin position="409"/>
        <end position="469"/>
    </location>
</feature>
<feature type="region of interest" description="Disordered" evidence="10">
    <location>
        <begin position="1"/>
        <end position="25"/>
    </location>
</feature>
<dbReference type="SUPFAM" id="SSF50494">
    <property type="entry name" value="Trypsin-like serine proteases"/>
    <property type="match status" value="1"/>
</dbReference>
<evidence type="ECO:0000256" key="8">
    <source>
        <dbReference type="ARBA" id="ARBA00026106"/>
    </source>
</evidence>
<evidence type="ECO:0000256" key="2">
    <source>
        <dbReference type="ARBA" id="ARBA00011738"/>
    </source>
</evidence>
<dbReference type="InterPro" id="IPR043504">
    <property type="entry name" value="Peptidase_S1_PA_chymotrypsin"/>
</dbReference>
<dbReference type="InterPro" id="IPR045088">
    <property type="entry name" value="ALAT1/2-like"/>
</dbReference>
<comment type="caution">
    <text evidence="12">The sequence shown here is derived from an EMBL/GenBank/DDBJ whole genome shotgun (WGS) entry which is preliminary data.</text>
</comment>
<evidence type="ECO:0000256" key="7">
    <source>
        <dbReference type="ARBA" id="ARBA00025785"/>
    </source>
</evidence>
<dbReference type="AlphaFoldDB" id="A0AAD9C9D6"/>
<dbReference type="SUPFAM" id="SSF53383">
    <property type="entry name" value="PLP-dependent transferases"/>
    <property type="match status" value="1"/>
</dbReference>
<dbReference type="Gene3D" id="2.40.10.10">
    <property type="entry name" value="Trypsin-like serine proteases"/>
    <property type="match status" value="1"/>
</dbReference>
<evidence type="ECO:0000256" key="9">
    <source>
        <dbReference type="ARBA" id="ARBA00047412"/>
    </source>
</evidence>
<dbReference type="Gene3D" id="3.90.1150.10">
    <property type="entry name" value="Aspartate Aminotransferase, domain 1"/>
    <property type="match status" value="1"/>
</dbReference>
<evidence type="ECO:0000256" key="6">
    <source>
        <dbReference type="ARBA" id="ARBA00025708"/>
    </source>
</evidence>